<organism evidence="1 2">
    <name type="scientific">Puccinia striiformis f. sp. tritici PST-78</name>
    <dbReference type="NCBI Taxonomy" id="1165861"/>
    <lineage>
        <taxon>Eukaryota</taxon>
        <taxon>Fungi</taxon>
        <taxon>Dikarya</taxon>
        <taxon>Basidiomycota</taxon>
        <taxon>Pucciniomycotina</taxon>
        <taxon>Pucciniomycetes</taxon>
        <taxon>Pucciniales</taxon>
        <taxon>Pucciniaceae</taxon>
        <taxon>Puccinia</taxon>
    </lineage>
</organism>
<dbReference type="STRING" id="1165861.A0A0L0V8B0"/>
<name>A0A0L0V8B0_9BASI</name>
<evidence type="ECO:0000313" key="1">
    <source>
        <dbReference type="EMBL" id="KNE95441.1"/>
    </source>
</evidence>
<gene>
    <name evidence="1" type="ORF">PSTG_11294</name>
</gene>
<dbReference type="Proteomes" id="UP000054564">
    <property type="component" value="Unassembled WGS sequence"/>
</dbReference>
<proteinExistence type="predicted"/>
<accession>A0A0L0V8B0</accession>
<reference evidence="2" key="1">
    <citation type="submission" date="2014-03" db="EMBL/GenBank/DDBJ databases">
        <title>The Genome Sequence of Puccinia striiformis f. sp. tritici PST-78.</title>
        <authorList>
            <consortium name="The Broad Institute Genome Sequencing Platform"/>
            <person name="Cuomo C."/>
            <person name="Hulbert S."/>
            <person name="Chen X."/>
            <person name="Walker B."/>
            <person name="Young S.K."/>
            <person name="Zeng Q."/>
            <person name="Gargeya S."/>
            <person name="Fitzgerald M."/>
            <person name="Haas B."/>
            <person name="Abouelleil A."/>
            <person name="Alvarado L."/>
            <person name="Arachchi H.M."/>
            <person name="Berlin A.M."/>
            <person name="Chapman S.B."/>
            <person name="Goldberg J."/>
            <person name="Griggs A."/>
            <person name="Gujja S."/>
            <person name="Hansen M."/>
            <person name="Howarth C."/>
            <person name="Imamovic A."/>
            <person name="Larimer J."/>
            <person name="McCowan C."/>
            <person name="Montmayeur A."/>
            <person name="Murphy C."/>
            <person name="Neiman D."/>
            <person name="Pearson M."/>
            <person name="Priest M."/>
            <person name="Roberts A."/>
            <person name="Saif S."/>
            <person name="Shea T."/>
            <person name="Sisk P."/>
            <person name="Sykes S."/>
            <person name="Wortman J."/>
            <person name="Nusbaum C."/>
            <person name="Birren B."/>
        </authorList>
    </citation>
    <scope>NUCLEOTIDE SEQUENCE [LARGE SCALE GENOMIC DNA]</scope>
    <source>
        <strain evidence="2">race PST-78</strain>
    </source>
</reference>
<dbReference type="EMBL" id="AJIL01000097">
    <property type="protein sequence ID" value="KNE95441.1"/>
    <property type="molecule type" value="Genomic_DNA"/>
</dbReference>
<evidence type="ECO:0000313" key="2">
    <source>
        <dbReference type="Proteomes" id="UP000054564"/>
    </source>
</evidence>
<sequence>MKAVVGCIKKNELELVPVEAIDNLAAYQCLPDGIFGLESGIILTPVNRLASLEINPV</sequence>
<comment type="caution">
    <text evidence="1">The sequence shown here is derived from an EMBL/GenBank/DDBJ whole genome shotgun (WGS) entry which is preliminary data.</text>
</comment>
<protein>
    <submittedName>
        <fullName evidence="1">Uncharacterized protein</fullName>
    </submittedName>
</protein>
<keyword evidence="2" id="KW-1185">Reference proteome</keyword>
<dbReference type="AlphaFoldDB" id="A0A0L0V8B0"/>